<keyword evidence="1" id="KW-0812">Transmembrane</keyword>
<keyword evidence="1" id="KW-1133">Transmembrane helix</keyword>
<accession>A0A0S4KLV6</accession>
<name>A0A0S4KLV6_9BACT</name>
<dbReference type="KEGG" id="nio:NITINOP_0444"/>
<protein>
    <recommendedName>
        <fullName evidence="5">VPLPA-CTERM sorting domain-containing protein</fullName>
    </recommendedName>
</protein>
<dbReference type="Proteomes" id="UP000066284">
    <property type="component" value="Chromosome 1"/>
</dbReference>
<dbReference type="NCBIfam" id="TIGR03370">
    <property type="entry name" value="VPLPA-CTERM"/>
    <property type="match status" value="1"/>
</dbReference>
<feature type="transmembrane region" description="Helical" evidence="1">
    <location>
        <begin position="213"/>
        <end position="233"/>
    </location>
</feature>
<dbReference type="InterPro" id="IPR022472">
    <property type="entry name" value="VPLPA-CTERM"/>
</dbReference>
<feature type="signal peptide" evidence="2">
    <location>
        <begin position="1"/>
        <end position="25"/>
    </location>
</feature>
<keyword evidence="2" id="KW-0732">Signal</keyword>
<dbReference type="EMBL" id="LN885086">
    <property type="protein sequence ID" value="CUQ65420.1"/>
    <property type="molecule type" value="Genomic_DNA"/>
</dbReference>
<keyword evidence="4" id="KW-1185">Reference proteome</keyword>
<evidence type="ECO:0000256" key="2">
    <source>
        <dbReference type="SAM" id="SignalP"/>
    </source>
</evidence>
<dbReference type="AlphaFoldDB" id="A0A0S4KLV6"/>
<proteinExistence type="predicted"/>
<evidence type="ECO:0000313" key="4">
    <source>
        <dbReference type="Proteomes" id="UP000066284"/>
    </source>
</evidence>
<keyword evidence="1" id="KW-0472">Membrane</keyword>
<sequence>MKRLIRWSIALGCAGLLTSPLPSTAAILVPNPGYAPGIGYEWGITMDQNDWIVFGSTDHPNTPQNAGVGARSWAEPLNPDGLKGWTHTVHWVALDLSGLTETTILDVTMARGTTGELFPAFTLYRGWELTGPESHEFNNIGSTPWASSLEYIGHVQNGGGPNGTDNGKGVASIAAQFILEPGLYSLALGGNPPYDADQSGRQAYSARIKTAPIPLPAAIWLIGGGLVGLAGLARRHHSSAK</sequence>
<organism evidence="3 4">
    <name type="scientific">Candidatus Nitrospira inopinata</name>
    <dbReference type="NCBI Taxonomy" id="1715989"/>
    <lineage>
        <taxon>Bacteria</taxon>
        <taxon>Pseudomonadati</taxon>
        <taxon>Nitrospirota</taxon>
        <taxon>Nitrospiria</taxon>
        <taxon>Nitrospirales</taxon>
        <taxon>Nitrospiraceae</taxon>
        <taxon>Nitrospira</taxon>
    </lineage>
</organism>
<feature type="chain" id="PRO_5006623387" description="VPLPA-CTERM sorting domain-containing protein" evidence="2">
    <location>
        <begin position="26"/>
        <end position="241"/>
    </location>
</feature>
<gene>
    <name evidence="3" type="ORF">NITINOP_0444</name>
</gene>
<dbReference type="OrthoDB" id="9554012at2"/>
<dbReference type="RefSeq" id="WP_062482653.1">
    <property type="nucleotide sequence ID" value="NZ_LN885086.1"/>
</dbReference>
<evidence type="ECO:0000256" key="1">
    <source>
        <dbReference type="SAM" id="Phobius"/>
    </source>
</evidence>
<evidence type="ECO:0000313" key="3">
    <source>
        <dbReference type="EMBL" id="CUQ65420.1"/>
    </source>
</evidence>
<evidence type="ECO:0008006" key="5">
    <source>
        <dbReference type="Google" id="ProtNLM"/>
    </source>
</evidence>
<reference evidence="4" key="1">
    <citation type="submission" date="2015-09" db="EMBL/GenBank/DDBJ databases">
        <authorList>
            <person name="Daims H."/>
        </authorList>
    </citation>
    <scope>NUCLEOTIDE SEQUENCE [LARGE SCALE GENOMIC DNA]</scope>
</reference>